<comment type="pathway">
    <text evidence="1 7">Cell wall biogenesis; peptidoglycan biosynthesis.</text>
</comment>
<evidence type="ECO:0000256" key="7">
    <source>
        <dbReference type="PROSITE-ProRule" id="PRU01373"/>
    </source>
</evidence>
<evidence type="ECO:0000313" key="10">
    <source>
        <dbReference type="EMBL" id="OKL44937.1"/>
    </source>
</evidence>
<feature type="compositionally biased region" description="Pro residues" evidence="8">
    <location>
        <begin position="392"/>
        <end position="401"/>
    </location>
</feature>
<dbReference type="EMBL" id="LVVZ01000010">
    <property type="protein sequence ID" value="OKL44937.1"/>
    <property type="molecule type" value="Genomic_DNA"/>
</dbReference>
<feature type="active site" description="Proton donor/acceptor" evidence="7">
    <location>
        <position position="136"/>
    </location>
</feature>
<feature type="compositionally biased region" description="Low complexity" evidence="8">
    <location>
        <begin position="297"/>
        <end position="337"/>
    </location>
</feature>
<evidence type="ECO:0000256" key="4">
    <source>
        <dbReference type="ARBA" id="ARBA00022960"/>
    </source>
</evidence>
<evidence type="ECO:0000256" key="2">
    <source>
        <dbReference type="ARBA" id="ARBA00005992"/>
    </source>
</evidence>
<dbReference type="Proteomes" id="UP000185783">
    <property type="component" value="Unassembled WGS sequence"/>
</dbReference>
<dbReference type="AlphaFoldDB" id="A0A1U7JJP5"/>
<dbReference type="PANTHER" id="PTHR36699:SF1">
    <property type="entry name" value="L,D-TRANSPEPTIDASE YAFK-RELATED"/>
    <property type="match status" value="1"/>
</dbReference>
<dbReference type="InterPro" id="IPR005490">
    <property type="entry name" value="LD_TPept_cat_dom"/>
</dbReference>
<keyword evidence="4 7" id="KW-0133">Cell shape</keyword>
<feature type="domain" description="L,D-TPase catalytic" evidence="9">
    <location>
        <begin position="44"/>
        <end position="175"/>
    </location>
</feature>
<dbReference type="GO" id="GO:0008360">
    <property type="term" value="P:regulation of cell shape"/>
    <property type="evidence" value="ECO:0007669"/>
    <property type="project" value="UniProtKB-UniRule"/>
</dbReference>
<dbReference type="STRING" id="197461.A3843_05970"/>
<name>A0A1U7JJP5_9HYPH</name>
<keyword evidence="5 7" id="KW-0573">Peptidoglycan synthesis</keyword>
<dbReference type="GO" id="GO:0009252">
    <property type="term" value="P:peptidoglycan biosynthetic process"/>
    <property type="evidence" value="ECO:0007669"/>
    <property type="project" value="UniProtKB-UniPathway"/>
</dbReference>
<organism evidence="10 11">
    <name type="scientific">Pseudovibrio exalbescens</name>
    <dbReference type="NCBI Taxonomy" id="197461"/>
    <lineage>
        <taxon>Bacteria</taxon>
        <taxon>Pseudomonadati</taxon>
        <taxon>Pseudomonadota</taxon>
        <taxon>Alphaproteobacteria</taxon>
        <taxon>Hyphomicrobiales</taxon>
        <taxon>Stappiaceae</taxon>
        <taxon>Pseudovibrio</taxon>
    </lineage>
</organism>
<feature type="active site" description="Nucleophile" evidence="7">
    <location>
        <position position="144"/>
    </location>
</feature>
<dbReference type="CDD" id="cd16913">
    <property type="entry name" value="YkuD_like"/>
    <property type="match status" value="1"/>
</dbReference>
<dbReference type="OrthoDB" id="9809748at2"/>
<dbReference type="SUPFAM" id="SSF141523">
    <property type="entry name" value="L,D-transpeptidase catalytic domain-like"/>
    <property type="match status" value="1"/>
</dbReference>
<accession>A0A1U7JJP5</accession>
<protein>
    <submittedName>
        <fullName evidence="10">Transcriptional regulator</fullName>
    </submittedName>
</protein>
<feature type="region of interest" description="Disordered" evidence="8">
    <location>
        <begin position="288"/>
        <end position="340"/>
    </location>
</feature>
<dbReference type="PANTHER" id="PTHR36699">
    <property type="entry name" value="LD-TRANSPEPTIDASE"/>
    <property type="match status" value="1"/>
</dbReference>
<dbReference type="UniPathway" id="UPA00219"/>
<keyword evidence="11" id="KW-1185">Reference proteome</keyword>
<evidence type="ECO:0000256" key="3">
    <source>
        <dbReference type="ARBA" id="ARBA00022679"/>
    </source>
</evidence>
<keyword evidence="6 7" id="KW-0961">Cell wall biogenesis/degradation</keyword>
<dbReference type="GO" id="GO:0016740">
    <property type="term" value="F:transferase activity"/>
    <property type="evidence" value="ECO:0007669"/>
    <property type="project" value="UniProtKB-KW"/>
</dbReference>
<comment type="similarity">
    <text evidence="2">Belongs to the YkuD family.</text>
</comment>
<evidence type="ECO:0000256" key="8">
    <source>
        <dbReference type="SAM" id="MobiDB-lite"/>
    </source>
</evidence>
<comment type="caution">
    <text evidence="10">The sequence shown here is derived from an EMBL/GenBank/DDBJ whole genome shotgun (WGS) entry which is preliminary data.</text>
</comment>
<feature type="region of interest" description="Disordered" evidence="8">
    <location>
        <begin position="374"/>
        <end position="401"/>
    </location>
</feature>
<proteinExistence type="inferred from homology"/>
<dbReference type="GO" id="GO:0004180">
    <property type="term" value="F:carboxypeptidase activity"/>
    <property type="evidence" value="ECO:0007669"/>
    <property type="project" value="UniProtKB-ARBA"/>
</dbReference>
<evidence type="ECO:0000256" key="1">
    <source>
        <dbReference type="ARBA" id="ARBA00004752"/>
    </source>
</evidence>
<dbReference type="Pfam" id="PF03734">
    <property type="entry name" value="YkuD"/>
    <property type="match status" value="1"/>
</dbReference>
<evidence type="ECO:0000256" key="5">
    <source>
        <dbReference type="ARBA" id="ARBA00022984"/>
    </source>
</evidence>
<dbReference type="PROSITE" id="PS52029">
    <property type="entry name" value="LD_TPASE"/>
    <property type="match status" value="1"/>
</dbReference>
<keyword evidence="3" id="KW-0808">Transferase</keyword>
<gene>
    <name evidence="10" type="ORF">A3843_05970</name>
</gene>
<reference evidence="10 11" key="1">
    <citation type="submission" date="2016-03" db="EMBL/GenBank/DDBJ databases">
        <title>Genome sequence of Nesiotobacter sp. nov., a moderately halophilic alphaproteobacterium isolated from the Yellow Sea, China.</title>
        <authorList>
            <person name="Zhang G."/>
            <person name="Zhang R."/>
        </authorList>
    </citation>
    <scope>NUCLEOTIDE SEQUENCE [LARGE SCALE GENOMIC DNA]</scope>
    <source>
        <strain evidence="10 11">WB1-6</strain>
    </source>
</reference>
<evidence type="ECO:0000256" key="6">
    <source>
        <dbReference type="ARBA" id="ARBA00023316"/>
    </source>
</evidence>
<sequence length="401" mass="44092">MVALVGVLAGCQAGEFADPKHMRPVSASLQREIKAQDMEKTSPIFVRIFKEESELEIWKQKRSGKYALLETFDICKWSGELGPKFKEGDRQAPEGFYTVTPGLMNPNSSYYLSFNLGYPNAFDRAHDRTGSHLMVHGACSSAGCYAMTDEQMADIYALARDSFKGGQRDFQVQAFPFRMTPENMARHRDNKHFEFWQMLKKGYDHFEVAQVPPKIDVCDGQYVFNAQPTEPGARFAPRATCPQYELPPGIAMAFNRKQQSDAEAMAKIILAEEQRERRNAAIAAFFGSDEDNSTNGTAPAATATRTATARQTTTAPTGERQNAPTPTAVASAPAESAGQVEPLALNAQPNTGGTENEDEDSRAFGFFKRIFPFGSEDAPRQANVAQIGTPAPDAPRPIAKP</sequence>
<evidence type="ECO:0000259" key="9">
    <source>
        <dbReference type="PROSITE" id="PS52029"/>
    </source>
</evidence>
<dbReference type="InterPro" id="IPR038063">
    <property type="entry name" value="Transpep_catalytic_dom"/>
</dbReference>
<dbReference type="GO" id="GO:0071555">
    <property type="term" value="P:cell wall organization"/>
    <property type="evidence" value="ECO:0007669"/>
    <property type="project" value="UniProtKB-UniRule"/>
</dbReference>
<evidence type="ECO:0000313" key="11">
    <source>
        <dbReference type="Proteomes" id="UP000185783"/>
    </source>
</evidence>